<feature type="signal peptide" evidence="1">
    <location>
        <begin position="1"/>
        <end position="20"/>
    </location>
</feature>
<sequence>MNMTTFFVAGILLVIGVTVAALDCDIEPKSEKELRSPMTQEGAASGHYQFYDNFTISALRDPEGHLLPVPAKKVSSVDPELQDSNCNWCHFCITFSCVDGDVAALPEVDSAIYFNTPEGLNGDGDTIQFLGIG</sequence>
<protein>
    <submittedName>
        <fullName evidence="2">Uncharacterized protein</fullName>
    </submittedName>
</protein>
<dbReference type="Proteomes" id="UP000574390">
    <property type="component" value="Unassembled WGS sequence"/>
</dbReference>
<accession>A0A7J6QVY3</accession>
<evidence type="ECO:0000313" key="2">
    <source>
        <dbReference type="EMBL" id="KAF4712799.1"/>
    </source>
</evidence>
<reference evidence="2 3" key="1">
    <citation type="submission" date="2020-04" db="EMBL/GenBank/DDBJ databases">
        <title>Perkinsus olseni comparative genomics.</title>
        <authorList>
            <person name="Bogema D.R."/>
        </authorList>
    </citation>
    <scope>NUCLEOTIDE SEQUENCE [LARGE SCALE GENOMIC DNA]</scope>
    <source>
        <strain evidence="2">ATCC PRA-205</strain>
    </source>
</reference>
<feature type="non-terminal residue" evidence="2">
    <location>
        <position position="133"/>
    </location>
</feature>
<feature type="chain" id="PRO_5029665008" evidence="1">
    <location>
        <begin position="21"/>
        <end position="133"/>
    </location>
</feature>
<comment type="caution">
    <text evidence="2">The sequence shown here is derived from an EMBL/GenBank/DDBJ whole genome shotgun (WGS) entry which is preliminary data.</text>
</comment>
<keyword evidence="1" id="KW-0732">Signal</keyword>
<evidence type="ECO:0000256" key="1">
    <source>
        <dbReference type="SAM" id="SignalP"/>
    </source>
</evidence>
<gene>
    <name evidence="2" type="ORF">FOZ62_016899</name>
</gene>
<dbReference type="AlphaFoldDB" id="A0A7J6QVY3"/>
<proteinExistence type="predicted"/>
<organism evidence="2 3">
    <name type="scientific">Perkinsus olseni</name>
    <name type="common">Perkinsus atlanticus</name>
    <dbReference type="NCBI Taxonomy" id="32597"/>
    <lineage>
        <taxon>Eukaryota</taxon>
        <taxon>Sar</taxon>
        <taxon>Alveolata</taxon>
        <taxon>Perkinsozoa</taxon>
        <taxon>Perkinsea</taxon>
        <taxon>Perkinsida</taxon>
        <taxon>Perkinsidae</taxon>
        <taxon>Perkinsus</taxon>
    </lineage>
</organism>
<name>A0A7J6QVY3_PEROL</name>
<dbReference type="EMBL" id="JABANM010026549">
    <property type="protein sequence ID" value="KAF4712799.1"/>
    <property type="molecule type" value="Genomic_DNA"/>
</dbReference>
<evidence type="ECO:0000313" key="3">
    <source>
        <dbReference type="Proteomes" id="UP000574390"/>
    </source>
</evidence>